<name>A0A4Y2IEZ4_ARAVE</name>
<comment type="caution">
    <text evidence="1">The sequence shown here is derived from an EMBL/GenBank/DDBJ whole genome shotgun (WGS) entry which is preliminary data.</text>
</comment>
<dbReference type="AlphaFoldDB" id="A0A4Y2IEZ4"/>
<evidence type="ECO:0008006" key="3">
    <source>
        <dbReference type="Google" id="ProtNLM"/>
    </source>
</evidence>
<dbReference type="OrthoDB" id="6436917at2759"/>
<protein>
    <recommendedName>
        <fullName evidence="3">Tc1-like transposase DDE domain-containing protein</fullName>
    </recommendedName>
</protein>
<dbReference type="PANTHER" id="PTHR47326:SF1">
    <property type="entry name" value="HTH PSQ-TYPE DOMAIN-CONTAINING PROTEIN"/>
    <property type="match status" value="1"/>
</dbReference>
<keyword evidence="2" id="KW-1185">Reference proteome</keyword>
<dbReference type="Proteomes" id="UP000499080">
    <property type="component" value="Unassembled WGS sequence"/>
</dbReference>
<dbReference type="GO" id="GO:0003676">
    <property type="term" value="F:nucleic acid binding"/>
    <property type="evidence" value="ECO:0007669"/>
    <property type="project" value="InterPro"/>
</dbReference>
<evidence type="ECO:0000313" key="2">
    <source>
        <dbReference type="Proteomes" id="UP000499080"/>
    </source>
</evidence>
<gene>
    <name evidence="1" type="ORF">AVEN_86425_1</name>
</gene>
<accession>A0A4Y2IEZ4</accession>
<dbReference type="Gene3D" id="3.30.420.10">
    <property type="entry name" value="Ribonuclease H-like superfamily/Ribonuclease H"/>
    <property type="match status" value="1"/>
</dbReference>
<sequence length="152" mass="17620">MEETILDIVDETLHTRTKAIALCVHVSQLTVWRDLNEERLHPFHIQRGQVLQETENPHATRPHAFQKRFSVNVWAGIVNDILIFPYLPPTRLNGSHYLIFLEKVLPELLQDIPTVVRNKMWLQHDGAPAHFKVVVRNYMDANFAGDWRGGPI</sequence>
<dbReference type="InterPro" id="IPR036397">
    <property type="entry name" value="RNaseH_sf"/>
</dbReference>
<reference evidence="1 2" key="1">
    <citation type="journal article" date="2019" name="Sci. Rep.">
        <title>Orb-weaving spider Araneus ventricosus genome elucidates the spidroin gene catalogue.</title>
        <authorList>
            <person name="Kono N."/>
            <person name="Nakamura H."/>
            <person name="Ohtoshi R."/>
            <person name="Moran D.A.P."/>
            <person name="Shinohara A."/>
            <person name="Yoshida Y."/>
            <person name="Fujiwara M."/>
            <person name="Mori M."/>
            <person name="Tomita M."/>
            <person name="Arakawa K."/>
        </authorList>
    </citation>
    <scope>NUCLEOTIDE SEQUENCE [LARGE SCALE GENOMIC DNA]</scope>
</reference>
<organism evidence="1 2">
    <name type="scientific">Araneus ventricosus</name>
    <name type="common">Orbweaver spider</name>
    <name type="synonym">Epeira ventricosa</name>
    <dbReference type="NCBI Taxonomy" id="182803"/>
    <lineage>
        <taxon>Eukaryota</taxon>
        <taxon>Metazoa</taxon>
        <taxon>Ecdysozoa</taxon>
        <taxon>Arthropoda</taxon>
        <taxon>Chelicerata</taxon>
        <taxon>Arachnida</taxon>
        <taxon>Araneae</taxon>
        <taxon>Araneomorphae</taxon>
        <taxon>Entelegynae</taxon>
        <taxon>Araneoidea</taxon>
        <taxon>Araneidae</taxon>
        <taxon>Araneus</taxon>
    </lineage>
</organism>
<evidence type="ECO:0000313" key="1">
    <source>
        <dbReference type="EMBL" id="GBM76214.1"/>
    </source>
</evidence>
<dbReference type="PANTHER" id="PTHR47326">
    <property type="entry name" value="TRANSPOSABLE ELEMENT TC3 TRANSPOSASE-LIKE PROTEIN"/>
    <property type="match status" value="1"/>
</dbReference>
<proteinExistence type="predicted"/>
<dbReference type="EMBL" id="BGPR01002607">
    <property type="protein sequence ID" value="GBM76214.1"/>
    <property type="molecule type" value="Genomic_DNA"/>
</dbReference>